<evidence type="ECO:0000313" key="1">
    <source>
        <dbReference type="EMBL" id="KAJ3558217.1"/>
    </source>
</evidence>
<reference evidence="1" key="1">
    <citation type="submission" date="2022-07" db="EMBL/GenBank/DDBJ databases">
        <title>Genome Sequence of Phlebia brevispora.</title>
        <authorList>
            <person name="Buettner E."/>
        </authorList>
    </citation>
    <scope>NUCLEOTIDE SEQUENCE</scope>
    <source>
        <strain evidence="1">MPL23</strain>
    </source>
</reference>
<keyword evidence="2" id="KW-1185">Reference proteome</keyword>
<proteinExistence type="predicted"/>
<dbReference type="EMBL" id="JANHOG010000103">
    <property type="protein sequence ID" value="KAJ3558217.1"/>
    <property type="molecule type" value="Genomic_DNA"/>
</dbReference>
<sequence>MHSPSISEGSFIIVDPEQSLTLADGAAKATLARADATQYKPESTPVLLPEESFAHDWSSRGTGGQLSIHGRHFIDGHGRVCNLRGVNVSGSCKIPVNDDHDAFPANPEGVTFVGRPFPLEQAHEHFSRLRRWGFTFIRFLVTWEAVEHAGPGVYDTSYLQYLRALLSLLPQYGMTAFVSLHQDVWSRYCGGSGAPAWTLTATGFDLDALEESGAAWLKGVKGGGHAEEERGLWPCGYQKLAAATMSLLALCSTCFWAGDTFTPKLRMKNPRGEEVSIQAFLQETFLDMWEAIARAVGDLDGVLGFEIMNEPHRGYIDLQSMHAFDYNTDLHLGHVREWLLSTLSLEVR</sequence>
<evidence type="ECO:0000313" key="2">
    <source>
        <dbReference type="Proteomes" id="UP001148662"/>
    </source>
</evidence>
<organism evidence="1 2">
    <name type="scientific">Phlebia brevispora</name>
    <dbReference type="NCBI Taxonomy" id="194682"/>
    <lineage>
        <taxon>Eukaryota</taxon>
        <taxon>Fungi</taxon>
        <taxon>Dikarya</taxon>
        <taxon>Basidiomycota</taxon>
        <taxon>Agaricomycotina</taxon>
        <taxon>Agaricomycetes</taxon>
        <taxon>Polyporales</taxon>
        <taxon>Meruliaceae</taxon>
        <taxon>Phlebia</taxon>
    </lineage>
</organism>
<name>A0ACC1TCT7_9APHY</name>
<accession>A0ACC1TCT7</accession>
<gene>
    <name evidence="1" type="ORF">NM688_g1061</name>
</gene>
<comment type="caution">
    <text evidence="1">The sequence shown here is derived from an EMBL/GenBank/DDBJ whole genome shotgun (WGS) entry which is preliminary data.</text>
</comment>
<dbReference type="Proteomes" id="UP001148662">
    <property type="component" value="Unassembled WGS sequence"/>
</dbReference>
<protein>
    <submittedName>
        <fullName evidence="1">Uncharacterized protein</fullName>
    </submittedName>
</protein>